<dbReference type="KEGG" id="amob:HG15A2_07420"/>
<protein>
    <submittedName>
        <fullName evidence="1">Uncharacterized protein</fullName>
    </submittedName>
</protein>
<gene>
    <name evidence="1" type="ORF">HG15A2_07420</name>
</gene>
<proteinExistence type="predicted"/>
<dbReference type="RefSeq" id="WP_145057894.1">
    <property type="nucleotide sequence ID" value="NZ_CP036263.1"/>
</dbReference>
<dbReference type="AlphaFoldDB" id="A0A517MRH0"/>
<dbReference type="OrthoDB" id="5470233at2"/>
<dbReference type="Proteomes" id="UP000319852">
    <property type="component" value="Chromosome"/>
</dbReference>
<accession>A0A517MRH0</accession>
<reference evidence="1 2" key="1">
    <citation type="submission" date="2019-02" db="EMBL/GenBank/DDBJ databases">
        <title>Deep-cultivation of Planctomycetes and their phenomic and genomic characterization uncovers novel biology.</title>
        <authorList>
            <person name="Wiegand S."/>
            <person name="Jogler M."/>
            <person name="Boedeker C."/>
            <person name="Pinto D."/>
            <person name="Vollmers J."/>
            <person name="Rivas-Marin E."/>
            <person name="Kohn T."/>
            <person name="Peeters S.H."/>
            <person name="Heuer A."/>
            <person name="Rast P."/>
            <person name="Oberbeckmann S."/>
            <person name="Bunk B."/>
            <person name="Jeske O."/>
            <person name="Meyerdierks A."/>
            <person name="Storesund J.E."/>
            <person name="Kallscheuer N."/>
            <person name="Luecker S."/>
            <person name="Lage O.M."/>
            <person name="Pohl T."/>
            <person name="Merkel B.J."/>
            <person name="Hornburger P."/>
            <person name="Mueller R.-W."/>
            <person name="Bruemmer F."/>
            <person name="Labrenz M."/>
            <person name="Spormann A.M."/>
            <person name="Op den Camp H."/>
            <person name="Overmann J."/>
            <person name="Amann R."/>
            <person name="Jetten M.S.M."/>
            <person name="Mascher T."/>
            <person name="Medema M.H."/>
            <person name="Devos D.P."/>
            <person name="Kaster A.-K."/>
            <person name="Ovreas L."/>
            <person name="Rohde M."/>
            <person name="Galperin M.Y."/>
            <person name="Jogler C."/>
        </authorList>
    </citation>
    <scope>NUCLEOTIDE SEQUENCE [LARGE SCALE GENOMIC DNA]</scope>
    <source>
        <strain evidence="1 2">HG15A2</strain>
    </source>
</reference>
<keyword evidence="2" id="KW-1185">Reference proteome</keyword>
<organism evidence="1 2">
    <name type="scientific">Adhaeretor mobilis</name>
    <dbReference type="NCBI Taxonomy" id="1930276"/>
    <lineage>
        <taxon>Bacteria</taxon>
        <taxon>Pseudomonadati</taxon>
        <taxon>Planctomycetota</taxon>
        <taxon>Planctomycetia</taxon>
        <taxon>Pirellulales</taxon>
        <taxon>Lacipirellulaceae</taxon>
        <taxon>Adhaeretor</taxon>
    </lineage>
</organism>
<sequence>MLWTTLVGGLLLTLLILGAVVFAGSKSVISMGNVSLTALPDNIASGYFLPLKSGGLIDPLLVKSLGFEPVGAYDMAGGPAPTLIVAWRKPEEDTFFCVYQVADQKVTDYITLSQDGMLTTGSNKGGQLLPVKEGHYIQTFETVAITELWRKHEGALKLLAQRAAFTPRTPSGKFPDILERSVREQVAAVKELPMWPAYMPYWFFVRQNMRHDKSIKKLYPELS</sequence>
<evidence type="ECO:0000313" key="2">
    <source>
        <dbReference type="Proteomes" id="UP000319852"/>
    </source>
</evidence>
<dbReference type="EMBL" id="CP036263">
    <property type="protein sequence ID" value="QDS97481.1"/>
    <property type="molecule type" value="Genomic_DNA"/>
</dbReference>
<name>A0A517MRH0_9BACT</name>
<evidence type="ECO:0000313" key="1">
    <source>
        <dbReference type="EMBL" id="QDS97481.1"/>
    </source>
</evidence>